<organism evidence="1">
    <name type="scientific">freshwater metagenome</name>
    <dbReference type="NCBI Taxonomy" id="449393"/>
    <lineage>
        <taxon>unclassified sequences</taxon>
        <taxon>metagenomes</taxon>
        <taxon>ecological metagenomes</taxon>
    </lineage>
</organism>
<proteinExistence type="predicted"/>
<protein>
    <submittedName>
        <fullName evidence="1">Unannotated protein</fullName>
    </submittedName>
</protein>
<sequence>MQTILLVALQTSYETLALLFVYGQLIAHELIALQIELLETPTLRLGAQAKL</sequence>
<dbReference type="EMBL" id="CAFAAP010000097">
    <property type="protein sequence ID" value="CAB4804402.1"/>
    <property type="molecule type" value="Genomic_DNA"/>
</dbReference>
<name>A0A6J6Y4Q2_9ZZZZ</name>
<accession>A0A6J6Y4Q2</accession>
<reference evidence="1" key="1">
    <citation type="submission" date="2020-05" db="EMBL/GenBank/DDBJ databases">
        <authorList>
            <person name="Chiriac C."/>
            <person name="Salcher M."/>
            <person name="Ghai R."/>
            <person name="Kavagutti S V."/>
        </authorList>
    </citation>
    <scope>NUCLEOTIDE SEQUENCE</scope>
</reference>
<gene>
    <name evidence="1" type="ORF">UFOPK3026_00732</name>
</gene>
<dbReference type="AlphaFoldDB" id="A0A6J6Y4Q2"/>
<evidence type="ECO:0000313" key="1">
    <source>
        <dbReference type="EMBL" id="CAB4804402.1"/>
    </source>
</evidence>